<dbReference type="InterPro" id="IPR058240">
    <property type="entry name" value="rSAM_sf"/>
</dbReference>
<name>A0A1V4SLS9_RUMHU</name>
<dbReference type="InterPro" id="IPR050377">
    <property type="entry name" value="Radical_SAM_PqqE_MftC-like"/>
</dbReference>
<evidence type="ECO:0000259" key="5">
    <source>
        <dbReference type="Pfam" id="PF04055"/>
    </source>
</evidence>
<dbReference type="SFLD" id="SFLDG01067">
    <property type="entry name" value="SPASM/twitch_domain_containing"/>
    <property type="match status" value="1"/>
</dbReference>
<keyword evidence="2" id="KW-0479">Metal-binding</keyword>
<dbReference type="GO" id="GO:0046872">
    <property type="term" value="F:metal ion binding"/>
    <property type="evidence" value="ECO:0007669"/>
    <property type="project" value="UniProtKB-KW"/>
</dbReference>
<evidence type="ECO:0000313" key="8">
    <source>
        <dbReference type="Proteomes" id="UP000191554"/>
    </source>
</evidence>
<dbReference type="PANTHER" id="PTHR11228:SF7">
    <property type="entry name" value="PQQA PEPTIDE CYCLASE"/>
    <property type="match status" value="1"/>
</dbReference>
<evidence type="ECO:0000259" key="6">
    <source>
        <dbReference type="Pfam" id="PF13186"/>
    </source>
</evidence>
<accession>A0A1V4SLS9</accession>
<dbReference type="RefSeq" id="WP_080063819.1">
    <property type="nucleotide sequence ID" value="NZ_MZGX01000007.1"/>
</dbReference>
<dbReference type="SFLD" id="SFLDS00029">
    <property type="entry name" value="Radical_SAM"/>
    <property type="match status" value="1"/>
</dbReference>
<protein>
    <submittedName>
        <fullName evidence="7">Antilisterial bacteriocin subtilosin biosynthesis protein AlbA</fullName>
    </submittedName>
</protein>
<feature type="domain" description="4Fe4S-binding SPASM" evidence="6">
    <location>
        <begin position="234"/>
        <end position="292"/>
    </location>
</feature>
<dbReference type="SUPFAM" id="SSF102114">
    <property type="entry name" value="Radical SAM enzymes"/>
    <property type="match status" value="1"/>
</dbReference>
<sequence length="350" mass="40426">MSKRNLYGSVIITYRCNAKCNMCDCFKDPSKPEEELTLEVIKKLPEMAFTNITGGEPFIRKDLHEIVRELYKKTDRIVISTNGYFTDRILELCREFPEVGIRISIEGLQEANDAIRGIPDGFNRGYNTLKKLVVAGHKDIGFGCTVQEMNSEDLVPLYKLSDELGMEFATATLHNSFYFRKTDNRIGDRQKVARAFEQLVNQLLKSSSPKKWFRAYFNHGLINYIYGNRRYLPCDMGSNGFFVDPYGHVLPCNGSTERMSMGDLKENSWEEIWNSPRAEEVRSMVKSCDKNCWMIGSVAPAMKQRIRVPLWWVVRHKLKGGYSLKENKFIDGKEYGTYENRNDRTKGYSV</sequence>
<keyword evidence="3" id="KW-0408">Iron</keyword>
<dbReference type="PANTHER" id="PTHR11228">
    <property type="entry name" value="RADICAL SAM DOMAIN PROTEIN"/>
    <property type="match status" value="1"/>
</dbReference>
<dbReference type="GO" id="GO:0051536">
    <property type="term" value="F:iron-sulfur cluster binding"/>
    <property type="evidence" value="ECO:0007669"/>
    <property type="project" value="UniProtKB-KW"/>
</dbReference>
<dbReference type="AlphaFoldDB" id="A0A1V4SLS9"/>
<dbReference type="InterPro" id="IPR007197">
    <property type="entry name" value="rSAM"/>
</dbReference>
<evidence type="ECO:0000256" key="4">
    <source>
        <dbReference type="ARBA" id="ARBA00023014"/>
    </source>
</evidence>
<dbReference type="Gene3D" id="3.20.20.70">
    <property type="entry name" value="Aldolase class I"/>
    <property type="match status" value="1"/>
</dbReference>
<dbReference type="Proteomes" id="UP000191554">
    <property type="component" value="Unassembled WGS sequence"/>
</dbReference>
<dbReference type="EMBL" id="MZGX01000007">
    <property type="protein sequence ID" value="OPX44820.1"/>
    <property type="molecule type" value="Genomic_DNA"/>
</dbReference>
<evidence type="ECO:0000313" key="7">
    <source>
        <dbReference type="EMBL" id="OPX44820.1"/>
    </source>
</evidence>
<dbReference type="STRING" id="48256.CLHUN_13740"/>
<keyword evidence="1" id="KW-0949">S-adenosyl-L-methionine</keyword>
<dbReference type="InterPro" id="IPR013785">
    <property type="entry name" value="Aldolase_TIM"/>
</dbReference>
<organism evidence="7 8">
    <name type="scientific">Ruminiclostridium hungatei</name>
    <name type="common">Clostridium hungatei</name>
    <dbReference type="NCBI Taxonomy" id="48256"/>
    <lineage>
        <taxon>Bacteria</taxon>
        <taxon>Bacillati</taxon>
        <taxon>Bacillota</taxon>
        <taxon>Clostridia</taxon>
        <taxon>Eubacteriales</taxon>
        <taxon>Oscillospiraceae</taxon>
        <taxon>Ruminiclostridium</taxon>
    </lineage>
</organism>
<reference evidence="7 8" key="1">
    <citation type="submission" date="2017-03" db="EMBL/GenBank/DDBJ databases">
        <title>Genome sequence of Clostridium hungatei DSM 14427.</title>
        <authorList>
            <person name="Poehlein A."/>
            <person name="Daniel R."/>
        </authorList>
    </citation>
    <scope>NUCLEOTIDE SEQUENCE [LARGE SCALE GENOMIC DNA]</scope>
    <source>
        <strain evidence="7 8">DSM 14427</strain>
    </source>
</reference>
<dbReference type="Pfam" id="PF13186">
    <property type="entry name" value="SPASM"/>
    <property type="match status" value="1"/>
</dbReference>
<dbReference type="Pfam" id="PF04055">
    <property type="entry name" value="Radical_SAM"/>
    <property type="match status" value="1"/>
</dbReference>
<keyword evidence="4" id="KW-0411">Iron-sulfur</keyword>
<dbReference type="OrthoDB" id="7021155at2"/>
<evidence type="ECO:0000256" key="3">
    <source>
        <dbReference type="ARBA" id="ARBA00023004"/>
    </source>
</evidence>
<dbReference type="GO" id="GO:0003824">
    <property type="term" value="F:catalytic activity"/>
    <property type="evidence" value="ECO:0007669"/>
    <property type="project" value="InterPro"/>
</dbReference>
<keyword evidence="8" id="KW-1185">Reference proteome</keyword>
<proteinExistence type="predicted"/>
<evidence type="ECO:0000256" key="2">
    <source>
        <dbReference type="ARBA" id="ARBA00022723"/>
    </source>
</evidence>
<feature type="domain" description="Radical SAM core" evidence="5">
    <location>
        <begin position="10"/>
        <end position="152"/>
    </location>
</feature>
<gene>
    <name evidence="7" type="primary">albA_3</name>
    <name evidence="7" type="ORF">CLHUN_13740</name>
</gene>
<comment type="caution">
    <text evidence="7">The sequence shown here is derived from an EMBL/GenBank/DDBJ whole genome shotgun (WGS) entry which is preliminary data.</text>
</comment>
<dbReference type="CDD" id="cd01335">
    <property type="entry name" value="Radical_SAM"/>
    <property type="match status" value="1"/>
</dbReference>
<dbReference type="InterPro" id="IPR023885">
    <property type="entry name" value="4Fe4S-binding_SPASM_dom"/>
</dbReference>
<evidence type="ECO:0000256" key="1">
    <source>
        <dbReference type="ARBA" id="ARBA00022691"/>
    </source>
</evidence>
<dbReference type="CDD" id="cd21109">
    <property type="entry name" value="SPASM"/>
    <property type="match status" value="1"/>
</dbReference>